<dbReference type="RefSeq" id="WP_234696348.1">
    <property type="nucleotide sequence ID" value="NZ_CZVU01000105.1"/>
</dbReference>
<protein>
    <submittedName>
        <fullName evidence="7">Response regulator receiver domain-containing protein</fullName>
    </submittedName>
</protein>
<dbReference type="GO" id="GO:0000160">
    <property type="term" value="P:phosphorelay signal transduction system"/>
    <property type="evidence" value="ECO:0007669"/>
    <property type="project" value="UniProtKB-KW"/>
</dbReference>
<evidence type="ECO:0000256" key="2">
    <source>
        <dbReference type="ARBA" id="ARBA00023012"/>
    </source>
</evidence>
<feature type="non-terminal residue" evidence="7">
    <location>
        <position position="1"/>
    </location>
</feature>
<dbReference type="PANTHER" id="PTHR44591:SF14">
    <property type="entry name" value="PROTEIN PILG"/>
    <property type="match status" value="1"/>
</dbReference>
<dbReference type="PANTHER" id="PTHR44591">
    <property type="entry name" value="STRESS RESPONSE REGULATOR PROTEIN 1"/>
    <property type="match status" value="1"/>
</dbReference>
<dbReference type="SUPFAM" id="SSF52172">
    <property type="entry name" value="CheY-like"/>
    <property type="match status" value="1"/>
</dbReference>
<feature type="domain" description="Response regulatory" evidence="6">
    <location>
        <begin position="9"/>
        <end position="123"/>
    </location>
</feature>
<evidence type="ECO:0000259" key="6">
    <source>
        <dbReference type="PROSITE" id="PS50110"/>
    </source>
</evidence>
<organism evidence="7 8">
    <name type="scientific">Kryptobacter tengchongensis</name>
    <dbReference type="NCBI Taxonomy" id="1643429"/>
    <lineage>
        <taxon>Bacteria</taxon>
        <taxon>Pseudomonadati</taxon>
        <taxon>Candidatus Kryptoniota</taxon>
        <taxon>Candidatus Kryptobacter</taxon>
    </lineage>
</organism>
<dbReference type="InterPro" id="IPR050595">
    <property type="entry name" value="Bact_response_regulator"/>
</dbReference>
<keyword evidence="4" id="KW-0804">Transcription</keyword>
<dbReference type="PROSITE" id="PS50110">
    <property type="entry name" value="RESPONSE_REGULATORY"/>
    <property type="match status" value="1"/>
</dbReference>
<dbReference type="Gene3D" id="3.40.50.2300">
    <property type="match status" value="1"/>
</dbReference>
<dbReference type="SMART" id="SM00448">
    <property type="entry name" value="REC"/>
    <property type="match status" value="1"/>
</dbReference>
<keyword evidence="2" id="KW-0902">Two-component regulatory system</keyword>
<evidence type="ECO:0000256" key="3">
    <source>
        <dbReference type="ARBA" id="ARBA00023015"/>
    </source>
</evidence>
<keyword evidence="1 5" id="KW-0597">Phosphoprotein</keyword>
<evidence type="ECO:0000256" key="5">
    <source>
        <dbReference type="PROSITE-ProRule" id="PRU00169"/>
    </source>
</evidence>
<keyword evidence="8" id="KW-1185">Reference proteome</keyword>
<gene>
    <name evidence="7" type="ORF">JGI24_01591</name>
</gene>
<evidence type="ECO:0000256" key="1">
    <source>
        <dbReference type="ARBA" id="ARBA00022553"/>
    </source>
</evidence>
<dbReference type="InterPro" id="IPR011006">
    <property type="entry name" value="CheY-like_superfamily"/>
</dbReference>
<dbReference type="Proteomes" id="UP000243065">
    <property type="component" value="Unassembled WGS sequence"/>
</dbReference>
<evidence type="ECO:0000313" key="8">
    <source>
        <dbReference type="Proteomes" id="UP000243065"/>
    </source>
</evidence>
<dbReference type="Pfam" id="PF00072">
    <property type="entry name" value="Response_reg"/>
    <property type="match status" value="1"/>
</dbReference>
<reference evidence="7 8" key="1">
    <citation type="submission" date="2015-11" db="EMBL/GenBank/DDBJ databases">
        <authorList>
            <person name="Varghese N."/>
        </authorList>
    </citation>
    <scope>NUCLEOTIDE SEQUENCE [LARGE SCALE GENOMIC DNA]</scope>
    <source>
        <strain evidence="7 8">JGI-24</strain>
    </source>
</reference>
<dbReference type="FunFam" id="3.40.50.2300:FF:000018">
    <property type="entry name" value="DNA-binding transcriptional regulator NtrC"/>
    <property type="match status" value="1"/>
</dbReference>
<dbReference type="AlphaFoldDB" id="A0A656DDC8"/>
<dbReference type="EMBL" id="CZVU01000105">
    <property type="protein sequence ID" value="CUT04941.1"/>
    <property type="molecule type" value="Genomic_DNA"/>
</dbReference>
<sequence>EIKMPEKSRVLVVDDEEALRYLLSSELAAEGYEVETAGDGDEAIEAIKQKDYDVVLLDIKMPRVDGFEVLRFIKQNKPEIKVIMLTAYADVKNAIEALKLGASDFVSKPYDLEDILTSINRALGR</sequence>
<dbReference type="InterPro" id="IPR001789">
    <property type="entry name" value="Sig_transdc_resp-reg_receiver"/>
</dbReference>
<feature type="modified residue" description="4-aspartylphosphate" evidence="5">
    <location>
        <position position="58"/>
    </location>
</feature>
<evidence type="ECO:0000313" key="7">
    <source>
        <dbReference type="EMBL" id="CUT04941.1"/>
    </source>
</evidence>
<keyword evidence="3" id="KW-0805">Transcription regulation</keyword>
<evidence type="ECO:0000256" key="4">
    <source>
        <dbReference type="ARBA" id="ARBA00023163"/>
    </source>
</evidence>
<proteinExistence type="predicted"/>
<accession>A0A656DDC8</accession>
<name>A0A656DDC8_KRYT1</name>